<comment type="caution">
    <text evidence="2">The sequence shown here is derived from an EMBL/GenBank/DDBJ whole genome shotgun (WGS) entry which is preliminary data.</text>
</comment>
<evidence type="ECO:0000313" key="3">
    <source>
        <dbReference type="Proteomes" id="UP000652761"/>
    </source>
</evidence>
<dbReference type="EMBL" id="NMUH01015961">
    <property type="protein sequence ID" value="MQM23354.1"/>
    <property type="molecule type" value="Genomic_DNA"/>
</dbReference>
<protein>
    <submittedName>
        <fullName evidence="2">Uncharacterized protein</fullName>
    </submittedName>
</protein>
<gene>
    <name evidence="2" type="ORF">Taro_056419</name>
</gene>
<sequence>VTIDDYTTAHISLSLCLSPPASSSLEGLLAAPGELEIAPRMRCAPGFDRPRTMKRGLHPPGSAQAEKKRS</sequence>
<proteinExistence type="predicted"/>
<evidence type="ECO:0000313" key="2">
    <source>
        <dbReference type="EMBL" id="MQM23354.1"/>
    </source>
</evidence>
<keyword evidence="3" id="KW-1185">Reference proteome</keyword>
<accession>A0A843XTU5</accession>
<feature type="non-terminal residue" evidence="2">
    <location>
        <position position="70"/>
    </location>
</feature>
<organism evidence="2 3">
    <name type="scientific">Colocasia esculenta</name>
    <name type="common">Wild taro</name>
    <name type="synonym">Arum esculentum</name>
    <dbReference type="NCBI Taxonomy" id="4460"/>
    <lineage>
        <taxon>Eukaryota</taxon>
        <taxon>Viridiplantae</taxon>
        <taxon>Streptophyta</taxon>
        <taxon>Embryophyta</taxon>
        <taxon>Tracheophyta</taxon>
        <taxon>Spermatophyta</taxon>
        <taxon>Magnoliopsida</taxon>
        <taxon>Liliopsida</taxon>
        <taxon>Araceae</taxon>
        <taxon>Aroideae</taxon>
        <taxon>Colocasieae</taxon>
        <taxon>Colocasia</taxon>
    </lineage>
</organism>
<evidence type="ECO:0000256" key="1">
    <source>
        <dbReference type="SAM" id="MobiDB-lite"/>
    </source>
</evidence>
<reference evidence="2" key="1">
    <citation type="submission" date="2017-07" db="EMBL/GenBank/DDBJ databases">
        <title>Taro Niue Genome Assembly and Annotation.</title>
        <authorList>
            <person name="Atibalentja N."/>
            <person name="Keating K."/>
            <person name="Fields C.J."/>
        </authorList>
    </citation>
    <scope>NUCLEOTIDE SEQUENCE</scope>
    <source>
        <strain evidence="2">Niue_2</strain>
        <tissue evidence="2">Leaf</tissue>
    </source>
</reference>
<feature type="region of interest" description="Disordered" evidence="1">
    <location>
        <begin position="44"/>
        <end position="70"/>
    </location>
</feature>
<name>A0A843XTU5_COLES</name>
<dbReference type="Proteomes" id="UP000652761">
    <property type="component" value="Unassembled WGS sequence"/>
</dbReference>
<dbReference type="AlphaFoldDB" id="A0A843XTU5"/>